<protein>
    <submittedName>
        <fullName evidence="2">Uncharacterized protein</fullName>
    </submittedName>
</protein>
<proteinExistence type="predicted"/>
<dbReference type="Proteomes" id="UP000265618">
    <property type="component" value="Unassembled WGS sequence"/>
</dbReference>
<name>A0A391NUW5_9EUKA</name>
<evidence type="ECO:0000313" key="2">
    <source>
        <dbReference type="EMBL" id="GCA64955.1"/>
    </source>
</evidence>
<feature type="transmembrane region" description="Helical" evidence="1">
    <location>
        <begin position="45"/>
        <end position="65"/>
    </location>
</feature>
<reference evidence="2 3" key="1">
    <citation type="journal article" date="2018" name="PLoS ONE">
        <title>The draft genome of Kipferlia bialata reveals reductive genome evolution in fornicate parasites.</title>
        <authorList>
            <person name="Tanifuji G."/>
            <person name="Takabayashi S."/>
            <person name="Kume K."/>
            <person name="Takagi M."/>
            <person name="Nakayama T."/>
            <person name="Kamikawa R."/>
            <person name="Inagaki Y."/>
            <person name="Hashimoto T."/>
        </authorList>
    </citation>
    <scope>NUCLEOTIDE SEQUENCE [LARGE SCALE GENOMIC DNA]</scope>
    <source>
        <strain evidence="2">NY0173</strain>
    </source>
</reference>
<evidence type="ECO:0000313" key="3">
    <source>
        <dbReference type="Proteomes" id="UP000265618"/>
    </source>
</evidence>
<keyword evidence="1" id="KW-0812">Transmembrane</keyword>
<sequence>MVGQLPEGTEEGKLSAVCMLNYSMPLFVSFMFEIGLSLMCLPKQWCLRTSVYSLFMCVILVLMSWRSPSISAFYPVFPLILAVFGLYDSVMEHIKVRTSIMCLAEALAAKVLVTRVASGR</sequence>
<organism evidence="2 3">
    <name type="scientific">Kipferlia bialata</name>
    <dbReference type="NCBI Taxonomy" id="797122"/>
    <lineage>
        <taxon>Eukaryota</taxon>
        <taxon>Metamonada</taxon>
        <taxon>Carpediemonas-like organisms</taxon>
        <taxon>Kipferlia</taxon>
    </lineage>
</organism>
<gene>
    <name evidence="2" type="ORF">KIPB_015835</name>
</gene>
<keyword evidence="1" id="KW-1133">Transmembrane helix</keyword>
<dbReference type="AlphaFoldDB" id="A0A391NUW5"/>
<keyword evidence="3" id="KW-1185">Reference proteome</keyword>
<accession>A0A391NUW5</accession>
<feature type="transmembrane region" description="Helical" evidence="1">
    <location>
        <begin position="20"/>
        <end position="38"/>
    </location>
</feature>
<evidence type="ECO:0000256" key="1">
    <source>
        <dbReference type="SAM" id="Phobius"/>
    </source>
</evidence>
<feature type="non-terminal residue" evidence="2">
    <location>
        <position position="1"/>
    </location>
</feature>
<comment type="caution">
    <text evidence="2">The sequence shown here is derived from an EMBL/GenBank/DDBJ whole genome shotgun (WGS) entry which is preliminary data.</text>
</comment>
<feature type="transmembrane region" description="Helical" evidence="1">
    <location>
        <begin position="71"/>
        <end position="90"/>
    </location>
</feature>
<keyword evidence="1" id="KW-0472">Membrane</keyword>
<dbReference type="EMBL" id="BDIP01009176">
    <property type="protein sequence ID" value="GCA64955.1"/>
    <property type="molecule type" value="Genomic_DNA"/>
</dbReference>